<sequence>MHTQDQDSSDGHATLTGPVRAWFTHTFPGGPTPAQALAWPPIAAGEHLLLISPTGTGKTLAAFLAIVDQLFRELASGTLSDGLRCVYVSPLRSLGYDIERNLAEPLQAIQRSLGLAKCPVEIGVRTGDTSAYQRRKLRDKPPHLLITTPESLSLLLSQEAWHDHWRGVRHLIVDEVHALVPTKRGVDLAVSLERVAAKAAADPCRIGLSATCRPAEPVARFLVGPSRPCRIIEAPLPEDAPPMILEVESLLKPDEAPHRGLTYRRLLRRLERAVGGNRTTVVFANTRALTEKITHDLRRTIQGGTEAVAAHHSALDADRRRQVEAALKAGELRAVVTSTSLELGVDIGSADLTVQVGLPGGVSRCLQRVGRSGHRLGVASRGLLLAATPAELAGGVVTAEEARLGRVEPLRSIAAPLDVVCQQLIGMACGEEWATDVAFDLIRKAGPMAELARADFDLCLDFLAGELAAPAGATESETGPSPRWTAPRLWRRRGLFGLRSRRVARWFRSNVGTITSEESVRVLEGGVEVGTLEGAYAERLQVGDKFILDGRSLEFRRLEGLIVHAKAAGGEPSLPRWSSDRQSLSAELALALVEFREQAAAMLADGPSALRGWLGEAHGLDPRAAGLLVALFEAQEQLSEIPPPGTLLVEESPRDDGLTYTFHAPLNRSACEALGRATAARLGRRFGRDVSLIAADLGWAIRLPDEARLLASEITTLLTSDGFAEDVMEGLDRGELPARRFRHVAATALMVLRNPEGGRRRVGGLLWVSNRLYPMVKALCPDHPLLRETRREILEDLLDVPRALAWLAERPEVRFRSLAGLSPFAAAWVDPSEPEPLHFESPAEALRRLHARLSEEIGGRHPV</sequence>
<evidence type="ECO:0000256" key="9">
    <source>
        <dbReference type="ARBA" id="ARBA00093467"/>
    </source>
</evidence>
<keyword evidence="1" id="KW-0547">Nucleotide-binding</keyword>
<dbReference type="InterPro" id="IPR052511">
    <property type="entry name" value="ATP-dep_Helicase"/>
</dbReference>
<keyword evidence="4 12" id="KW-0347">Helicase</keyword>
<reference evidence="12" key="1">
    <citation type="submission" date="2024-05" db="EMBL/GenBank/DDBJ databases">
        <title>Planctomycetes of the genus Singulisphaera possess chitinolytic capabilities.</title>
        <authorList>
            <person name="Ivanova A."/>
        </authorList>
    </citation>
    <scope>NUCLEOTIDE SEQUENCE</scope>
    <source>
        <strain evidence="12">Ch08T</strain>
    </source>
</reference>
<dbReference type="RefSeq" id="WP_406697146.1">
    <property type="nucleotide sequence ID" value="NZ_CP155447.1"/>
</dbReference>
<evidence type="ECO:0000256" key="7">
    <source>
        <dbReference type="ARBA" id="ARBA00023204"/>
    </source>
</evidence>
<dbReference type="InterPro" id="IPR014001">
    <property type="entry name" value="Helicase_ATP-bd"/>
</dbReference>
<dbReference type="InterPro" id="IPR017170">
    <property type="entry name" value="Lhr-like"/>
</dbReference>
<evidence type="ECO:0000256" key="8">
    <source>
        <dbReference type="ARBA" id="ARBA00023235"/>
    </source>
</evidence>
<evidence type="ECO:0000256" key="3">
    <source>
        <dbReference type="ARBA" id="ARBA00022801"/>
    </source>
</evidence>
<keyword evidence="2" id="KW-0227">DNA damage</keyword>
<accession>A0AAU7CGP5</accession>
<feature type="domain" description="Helicase ATP-binding" evidence="10">
    <location>
        <begin position="39"/>
        <end position="230"/>
    </location>
</feature>
<dbReference type="PIRSF" id="PIRSF037307">
    <property type="entry name" value="Lhr-like_helic_prd"/>
    <property type="match status" value="1"/>
</dbReference>
<dbReference type="PANTHER" id="PTHR47962">
    <property type="entry name" value="ATP-DEPENDENT HELICASE LHR-RELATED-RELATED"/>
    <property type="match status" value="1"/>
</dbReference>
<dbReference type="InterPro" id="IPR027417">
    <property type="entry name" value="P-loop_NTPase"/>
</dbReference>
<keyword evidence="7" id="KW-0234">DNA repair</keyword>
<evidence type="ECO:0000256" key="1">
    <source>
        <dbReference type="ARBA" id="ARBA00022741"/>
    </source>
</evidence>
<feature type="domain" description="Helicase C-terminal" evidence="11">
    <location>
        <begin position="262"/>
        <end position="425"/>
    </location>
</feature>
<dbReference type="EMBL" id="CP155447">
    <property type="protein sequence ID" value="XBH04390.1"/>
    <property type="molecule type" value="Genomic_DNA"/>
</dbReference>
<dbReference type="InterPro" id="IPR013701">
    <property type="entry name" value="Lhr-like_DEAD/DEAH_assoc"/>
</dbReference>
<dbReference type="PANTHER" id="PTHR47962:SF5">
    <property type="entry name" value="ATP-DEPENDENT HELICASE LHR-RELATED"/>
    <property type="match status" value="1"/>
</dbReference>
<dbReference type="Pfam" id="PF19306">
    <property type="entry name" value="WHD_Lhr"/>
    <property type="match status" value="1"/>
</dbReference>
<keyword evidence="3" id="KW-0378">Hydrolase</keyword>
<dbReference type="GO" id="GO:0016887">
    <property type="term" value="F:ATP hydrolysis activity"/>
    <property type="evidence" value="ECO:0007669"/>
    <property type="project" value="TreeGrafter"/>
</dbReference>
<dbReference type="Pfam" id="PF00271">
    <property type="entry name" value="Helicase_C"/>
    <property type="match status" value="1"/>
</dbReference>
<evidence type="ECO:0000256" key="4">
    <source>
        <dbReference type="ARBA" id="ARBA00022806"/>
    </source>
</evidence>
<evidence type="ECO:0000256" key="6">
    <source>
        <dbReference type="ARBA" id="ARBA00023125"/>
    </source>
</evidence>
<dbReference type="SUPFAM" id="SSF52540">
    <property type="entry name" value="P-loop containing nucleoside triphosphate hydrolases"/>
    <property type="match status" value="1"/>
</dbReference>
<dbReference type="Pfam" id="PF00270">
    <property type="entry name" value="DEAD"/>
    <property type="match status" value="1"/>
</dbReference>
<evidence type="ECO:0000256" key="2">
    <source>
        <dbReference type="ARBA" id="ARBA00022763"/>
    </source>
</evidence>
<evidence type="ECO:0000259" key="10">
    <source>
        <dbReference type="PROSITE" id="PS51192"/>
    </source>
</evidence>
<dbReference type="GO" id="GO:0006281">
    <property type="term" value="P:DNA repair"/>
    <property type="evidence" value="ECO:0007669"/>
    <property type="project" value="UniProtKB-KW"/>
</dbReference>
<evidence type="ECO:0000259" key="11">
    <source>
        <dbReference type="PROSITE" id="PS51194"/>
    </source>
</evidence>
<dbReference type="InterPro" id="IPR011545">
    <property type="entry name" value="DEAD/DEAH_box_helicase_dom"/>
</dbReference>
<name>A0AAU7CGP5_9BACT</name>
<dbReference type="InterPro" id="IPR045628">
    <property type="entry name" value="Lhr_WH_dom"/>
</dbReference>
<dbReference type="GO" id="GO:0004386">
    <property type="term" value="F:helicase activity"/>
    <property type="evidence" value="ECO:0007669"/>
    <property type="project" value="UniProtKB-KW"/>
</dbReference>
<dbReference type="GO" id="GO:0005524">
    <property type="term" value="F:ATP binding"/>
    <property type="evidence" value="ECO:0007669"/>
    <property type="project" value="UniProtKB-KW"/>
</dbReference>
<dbReference type="PROSITE" id="PS51194">
    <property type="entry name" value="HELICASE_CTER"/>
    <property type="match status" value="1"/>
</dbReference>
<organism evidence="12">
    <name type="scientific">Singulisphaera sp. Ch08</name>
    <dbReference type="NCBI Taxonomy" id="3120278"/>
    <lineage>
        <taxon>Bacteria</taxon>
        <taxon>Pseudomonadati</taxon>
        <taxon>Planctomycetota</taxon>
        <taxon>Planctomycetia</taxon>
        <taxon>Isosphaerales</taxon>
        <taxon>Isosphaeraceae</taxon>
        <taxon>Singulisphaera</taxon>
    </lineage>
</organism>
<keyword evidence="5" id="KW-0067">ATP-binding</keyword>
<protein>
    <submittedName>
        <fullName evidence="12">DEAD/DEAH box helicase</fullName>
    </submittedName>
</protein>
<dbReference type="Pfam" id="PF08494">
    <property type="entry name" value="DEAD_assoc"/>
    <property type="match status" value="1"/>
</dbReference>
<dbReference type="SMART" id="SM00490">
    <property type="entry name" value="HELICc"/>
    <property type="match status" value="1"/>
</dbReference>
<keyword evidence="8" id="KW-0413">Isomerase</keyword>
<evidence type="ECO:0000256" key="5">
    <source>
        <dbReference type="ARBA" id="ARBA00022840"/>
    </source>
</evidence>
<dbReference type="SMART" id="SM00487">
    <property type="entry name" value="DEXDc"/>
    <property type="match status" value="1"/>
</dbReference>
<proteinExistence type="inferred from homology"/>
<keyword evidence="6" id="KW-0238">DNA-binding</keyword>
<dbReference type="Gene3D" id="3.40.50.300">
    <property type="entry name" value="P-loop containing nucleotide triphosphate hydrolases"/>
    <property type="match status" value="2"/>
</dbReference>
<dbReference type="InterPro" id="IPR001650">
    <property type="entry name" value="Helicase_C-like"/>
</dbReference>
<dbReference type="GO" id="GO:0003677">
    <property type="term" value="F:DNA binding"/>
    <property type="evidence" value="ECO:0007669"/>
    <property type="project" value="UniProtKB-KW"/>
</dbReference>
<gene>
    <name evidence="12" type="ORF">V5E97_39780</name>
</gene>
<dbReference type="AlphaFoldDB" id="A0AAU7CGP5"/>
<comment type="similarity">
    <text evidence="9">Belongs to the Lhr helicase family. Lhr-Core subfamily.</text>
</comment>
<dbReference type="PROSITE" id="PS51192">
    <property type="entry name" value="HELICASE_ATP_BIND_1"/>
    <property type="match status" value="1"/>
</dbReference>
<evidence type="ECO:0000313" key="12">
    <source>
        <dbReference type="EMBL" id="XBH04390.1"/>
    </source>
</evidence>